<evidence type="ECO:0000313" key="1">
    <source>
        <dbReference type="EMBL" id="KAK9107089.1"/>
    </source>
</evidence>
<dbReference type="AlphaFoldDB" id="A0AAP0F8Z4"/>
<reference evidence="1 2" key="1">
    <citation type="submission" date="2024-01" db="EMBL/GenBank/DDBJ databases">
        <title>Genome assemblies of Stephania.</title>
        <authorList>
            <person name="Yang L."/>
        </authorList>
    </citation>
    <scope>NUCLEOTIDE SEQUENCE [LARGE SCALE GENOMIC DNA]</scope>
    <source>
        <strain evidence="1">YNDBR</strain>
        <tissue evidence="1">Leaf</tissue>
    </source>
</reference>
<evidence type="ECO:0000313" key="2">
    <source>
        <dbReference type="Proteomes" id="UP001420932"/>
    </source>
</evidence>
<proteinExistence type="predicted"/>
<sequence length="62" mass="7354">MIEIWRTYEGHQTFQGDRDFSTILRSTREMSVVVVGKHNLRRTRGADPLSRKPSKEKIIDYF</sequence>
<dbReference type="EMBL" id="JBBNAF010000010">
    <property type="protein sequence ID" value="KAK9107089.1"/>
    <property type="molecule type" value="Genomic_DNA"/>
</dbReference>
<gene>
    <name evidence="1" type="ORF">Syun_023100</name>
</gene>
<name>A0AAP0F8Z4_9MAGN</name>
<comment type="caution">
    <text evidence="1">The sequence shown here is derived from an EMBL/GenBank/DDBJ whole genome shotgun (WGS) entry which is preliminary data.</text>
</comment>
<dbReference type="Proteomes" id="UP001420932">
    <property type="component" value="Unassembled WGS sequence"/>
</dbReference>
<accession>A0AAP0F8Z4</accession>
<protein>
    <submittedName>
        <fullName evidence="1">Uncharacterized protein</fullName>
    </submittedName>
</protein>
<keyword evidence="2" id="KW-1185">Reference proteome</keyword>
<organism evidence="1 2">
    <name type="scientific">Stephania yunnanensis</name>
    <dbReference type="NCBI Taxonomy" id="152371"/>
    <lineage>
        <taxon>Eukaryota</taxon>
        <taxon>Viridiplantae</taxon>
        <taxon>Streptophyta</taxon>
        <taxon>Embryophyta</taxon>
        <taxon>Tracheophyta</taxon>
        <taxon>Spermatophyta</taxon>
        <taxon>Magnoliopsida</taxon>
        <taxon>Ranunculales</taxon>
        <taxon>Menispermaceae</taxon>
        <taxon>Menispermoideae</taxon>
        <taxon>Cissampelideae</taxon>
        <taxon>Stephania</taxon>
    </lineage>
</organism>